<dbReference type="RefSeq" id="WP_091150159.1">
    <property type="nucleotide sequence ID" value="NZ_FNAI01000006.1"/>
</dbReference>
<sequence>MLQRIQSVYLLFAGLVLFALFFFPLAHNVYIADKPSSIMVTGIYQDVNGIQQHTTSFTALTAITGVVAVIPLVIIFLFKNRKQQVALCYSCILVLIGYSYWMAQTVKNAVGDSVQLDTKTMGIGLFLTSLSIVLLILATKSIQRDEKLIKSADRLR</sequence>
<dbReference type="Proteomes" id="UP000199072">
    <property type="component" value="Unassembled WGS sequence"/>
</dbReference>
<feature type="transmembrane region" description="Helical" evidence="1">
    <location>
        <begin position="85"/>
        <end position="103"/>
    </location>
</feature>
<feature type="transmembrane region" description="Helical" evidence="1">
    <location>
        <begin position="123"/>
        <end position="142"/>
    </location>
</feature>
<organism evidence="2 3">
    <name type="scientific">Mucilaginibacter pineti</name>
    <dbReference type="NCBI Taxonomy" id="1391627"/>
    <lineage>
        <taxon>Bacteria</taxon>
        <taxon>Pseudomonadati</taxon>
        <taxon>Bacteroidota</taxon>
        <taxon>Sphingobacteriia</taxon>
        <taxon>Sphingobacteriales</taxon>
        <taxon>Sphingobacteriaceae</taxon>
        <taxon>Mucilaginibacter</taxon>
    </lineage>
</organism>
<gene>
    <name evidence="2" type="ORF">SAMN05216464_106254</name>
</gene>
<feature type="transmembrane region" description="Helical" evidence="1">
    <location>
        <begin position="55"/>
        <end position="78"/>
    </location>
</feature>
<evidence type="ECO:0000256" key="1">
    <source>
        <dbReference type="SAM" id="Phobius"/>
    </source>
</evidence>
<dbReference type="EMBL" id="FNAI01000006">
    <property type="protein sequence ID" value="SDE46950.1"/>
    <property type="molecule type" value="Genomic_DNA"/>
</dbReference>
<accession>A0A1G7D7I6</accession>
<dbReference type="Pfam" id="PF14126">
    <property type="entry name" value="DUF4293"/>
    <property type="match status" value="1"/>
</dbReference>
<evidence type="ECO:0000313" key="2">
    <source>
        <dbReference type="EMBL" id="SDE46950.1"/>
    </source>
</evidence>
<dbReference type="InterPro" id="IPR025635">
    <property type="entry name" value="DUF4293"/>
</dbReference>
<keyword evidence="1" id="KW-0812">Transmembrane</keyword>
<reference evidence="2 3" key="1">
    <citation type="submission" date="2016-10" db="EMBL/GenBank/DDBJ databases">
        <authorList>
            <person name="de Groot N.N."/>
        </authorList>
    </citation>
    <scope>NUCLEOTIDE SEQUENCE [LARGE SCALE GENOMIC DNA]</scope>
    <source>
        <strain evidence="2 3">47C3B</strain>
    </source>
</reference>
<name>A0A1G7D7I6_9SPHI</name>
<proteinExistence type="predicted"/>
<keyword evidence="1" id="KW-0472">Membrane</keyword>
<keyword evidence="3" id="KW-1185">Reference proteome</keyword>
<keyword evidence="1" id="KW-1133">Transmembrane helix</keyword>
<evidence type="ECO:0000313" key="3">
    <source>
        <dbReference type="Proteomes" id="UP000199072"/>
    </source>
</evidence>
<dbReference type="STRING" id="1391627.SAMN05216464_106254"/>
<evidence type="ECO:0008006" key="4">
    <source>
        <dbReference type="Google" id="ProtNLM"/>
    </source>
</evidence>
<dbReference type="OrthoDB" id="594989at2"/>
<protein>
    <recommendedName>
        <fullName evidence="4">DUF4293 family protein</fullName>
    </recommendedName>
</protein>
<dbReference type="AlphaFoldDB" id="A0A1G7D7I6"/>